<reference evidence="3" key="2">
    <citation type="submission" date="2025-09" db="UniProtKB">
        <authorList>
            <consortium name="Ensembl"/>
        </authorList>
    </citation>
    <scope>IDENTIFICATION</scope>
</reference>
<dbReference type="Gene3D" id="3.40.50.300">
    <property type="entry name" value="P-loop containing nucleotide triphosphate hydrolases"/>
    <property type="match status" value="1"/>
</dbReference>
<gene>
    <name evidence="3" type="primary">PSTK</name>
</gene>
<dbReference type="GeneTree" id="ENSGT00390000017554"/>
<proteinExistence type="predicted"/>
<dbReference type="AlphaFoldDB" id="A0A8D0LAS1"/>
<evidence type="ECO:0000256" key="1">
    <source>
        <dbReference type="ARBA" id="ARBA00022741"/>
    </source>
</evidence>
<dbReference type="GO" id="GO:0000049">
    <property type="term" value="F:tRNA binding"/>
    <property type="evidence" value="ECO:0007669"/>
    <property type="project" value="Ensembl"/>
</dbReference>
<dbReference type="InterPro" id="IPR027417">
    <property type="entry name" value="P-loop_NTPase"/>
</dbReference>
<dbReference type="GO" id="GO:0005524">
    <property type="term" value="F:ATP binding"/>
    <property type="evidence" value="ECO:0007669"/>
    <property type="project" value="UniProtKB-KW"/>
</dbReference>
<dbReference type="Proteomes" id="UP000694392">
    <property type="component" value="Unplaced"/>
</dbReference>
<evidence type="ECO:0000313" key="4">
    <source>
        <dbReference type="Proteomes" id="UP000694392"/>
    </source>
</evidence>
<dbReference type="InterPro" id="IPR013641">
    <property type="entry name" value="KTI12/PSTK"/>
</dbReference>
<accession>A0A8D0LAS1</accession>
<dbReference type="InterPro" id="IPR020028">
    <property type="entry name" value="L-seryl-tRNA_Sec_kinase_euk"/>
</dbReference>
<protein>
    <submittedName>
        <fullName evidence="3">Phosphoseryl-tRNA kinase</fullName>
    </submittedName>
</protein>
<keyword evidence="2" id="KW-0067">ATP-binding</keyword>
<reference evidence="3" key="1">
    <citation type="submission" date="2025-08" db="UniProtKB">
        <authorList>
            <consortium name="Ensembl"/>
        </authorList>
    </citation>
    <scope>IDENTIFICATION</scope>
</reference>
<dbReference type="Ensembl" id="ENSSPUT00000022674.1">
    <property type="protein sequence ID" value="ENSSPUP00000021266.1"/>
    <property type="gene ID" value="ENSSPUG00000016345.1"/>
</dbReference>
<dbReference type="NCBIfam" id="TIGR03575">
    <property type="entry name" value="selen_PSTK_euk"/>
    <property type="match status" value="1"/>
</dbReference>
<dbReference type="Pfam" id="PF08433">
    <property type="entry name" value="KTI12"/>
    <property type="match status" value="1"/>
</dbReference>
<dbReference type="PANTHER" id="PTHR20873:SF0">
    <property type="entry name" value="L-SERYL-TRNA(SEC) KINASE"/>
    <property type="match status" value="1"/>
</dbReference>
<organism evidence="3 4">
    <name type="scientific">Sphenodon punctatus</name>
    <name type="common">Tuatara</name>
    <name type="synonym">Hatteria punctata</name>
    <dbReference type="NCBI Taxonomy" id="8508"/>
    <lineage>
        <taxon>Eukaryota</taxon>
        <taxon>Metazoa</taxon>
        <taxon>Chordata</taxon>
        <taxon>Craniata</taxon>
        <taxon>Vertebrata</taxon>
        <taxon>Euteleostomi</taxon>
        <taxon>Lepidosauria</taxon>
        <taxon>Sphenodontia</taxon>
        <taxon>Sphenodontidae</taxon>
        <taxon>Sphenodon</taxon>
    </lineage>
</organism>
<dbReference type="SUPFAM" id="SSF52540">
    <property type="entry name" value="P-loop containing nucleoside triphosphate hydrolases"/>
    <property type="match status" value="1"/>
</dbReference>
<name>A0A8D0LAS1_SPHPU</name>
<keyword evidence="1" id="KW-0547">Nucleotide-binding</keyword>
<dbReference type="PANTHER" id="PTHR20873">
    <property type="entry name" value="L-SERYL-TRNA(SEC) KINASE"/>
    <property type="match status" value="1"/>
</dbReference>
<dbReference type="GO" id="GO:0001514">
    <property type="term" value="P:selenocysteine incorporation"/>
    <property type="evidence" value="ECO:0007669"/>
    <property type="project" value="Ensembl"/>
</dbReference>
<dbReference type="InterPro" id="IPR052648">
    <property type="entry name" value="Ser-tRNA(Sec)_kinase"/>
</dbReference>
<sequence>MTQRPENNGAWRLGVCVLCGLPASGKSTLAQALRCCLKRRNNWDCAFLAYDELIPHEAFSQSELSHWKLYRHELLVYLEYFLLALIKGDHLSAPANRTATTWEHFVSSLKEQGLISPETDNILSCHYVINTTISKPLYFILDDNFYYQSMRYEVYQLARKYSLGFCQLFLDCPLESCLQRNRLRSQPLPDETIYIMARKIEIPNFEKNVWEKNSLILKNAEYNSEDNLQVIELLVTALENPVKQPEENTEQKEMDQAICAASALHQADQAIRRTVSQTMKNAKGNLQPSEMKILAEELNRLKVEILEHLRQGSNQKNLFLLQNAEFVTNIISSFQQETDNIVQKYFSR</sequence>
<evidence type="ECO:0000256" key="2">
    <source>
        <dbReference type="ARBA" id="ARBA00022840"/>
    </source>
</evidence>
<dbReference type="OMA" id="HYYRSMR"/>
<dbReference type="GO" id="GO:0043915">
    <property type="term" value="F:L-seryl-tRNA(Sec) kinase activity"/>
    <property type="evidence" value="ECO:0007669"/>
    <property type="project" value="Ensembl"/>
</dbReference>
<keyword evidence="4" id="KW-1185">Reference proteome</keyword>
<evidence type="ECO:0000313" key="3">
    <source>
        <dbReference type="Ensembl" id="ENSSPUP00000021266.1"/>
    </source>
</evidence>